<keyword evidence="2" id="KW-0812">Transmembrane</keyword>
<gene>
    <name evidence="4" type="ORF">RFI_01462</name>
</gene>
<feature type="transmembrane region" description="Helical" evidence="2">
    <location>
        <begin position="12"/>
        <end position="33"/>
    </location>
</feature>
<keyword evidence="2" id="KW-1133">Transmembrane helix</keyword>
<keyword evidence="5" id="KW-1185">Reference proteome</keyword>
<dbReference type="Pfam" id="PF12349">
    <property type="entry name" value="Sterol-sensing"/>
    <property type="match status" value="1"/>
</dbReference>
<dbReference type="GO" id="GO:0030659">
    <property type="term" value="C:cytoplasmic vesicle membrane"/>
    <property type="evidence" value="ECO:0007669"/>
    <property type="project" value="TreeGrafter"/>
</dbReference>
<dbReference type="OrthoDB" id="5873834at2759"/>
<dbReference type="GO" id="GO:0005886">
    <property type="term" value="C:plasma membrane"/>
    <property type="evidence" value="ECO:0007669"/>
    <property type="project" value="TreeGrafter"/>
</dbReference>
<feature type="domain" description="SSD" evidence="3">
    <location>
        <begin position="1"/>
        <end position="104"/>
    </location>
</feature>
<evidence type="ECO:0000313" key="4">
    <source>
        <dbReference type="EMBL" id="ETO35598.1"/>
    </source>
</evidence>
<keyword evidence="2" id="KW-0472">Membrane</keyword>
<dbReference type="InterPro" id="IPR053958">
    <property type="entry name" value="HMGCR/SNAP/NPC1-like_SSD"/>
</dbReference>
<proteinExistence type="inferred from homology"/>
<dbReference type="AlphaFoldDB" id="X6PBV1"/>
<dbReference type="GO" id="GO:0006897">
    <property type="term" value="P:endocytosis"/>
    <property type="evidence" value="ECO:0007669"/>
    <property type="project" value="TreeGrafter"/>
</dbReference>
<name>X6PBV1_RETFI</name>
<dbReference type="PANTHER" id="PTHR10796:SF92">
    <property type="entry name" value="PATCHED-RELATED, ISOFORM A"/>
    <property type="match status" value="1"/>
</dbReference>
<evidence type="ECO:0000259" key="3">
    <source>
        <dbReference type="PROSITE" id="PS50156"/>
    </source>
</evidence>
<organism evidence="4 5">
    <name type="scientific">Reticulomyxa filosa</name>
    <dbReference type="NCBI Taxonomy" id="46433"/>
    <lineage>
        <taxon>Eukaryota</taxon>
        <taxon>Sar</taxon>
        <taxon>Rhizaria</taxon>
        <taxon>Retaria</taxon>
        <taxon>Foraminifera</taxon>
        <taxon>Monothalamids</taxon>
        <taxon>Reticulomyxidae</taxon>
        <taxon>Reticulomyxa</taxon>
    </lineage>
</organism>
<accession>X6PBV1</accession>
<evidence type="ECO:0000313" key="5">
    <source>
        <dbReference type="Proteomes" id="UP000023152"/>
    </source>
</evidence>
<evidence type="ECO:0000256" key="1">
    <source>
        <dbReference type="ARBA" id="ARBA00005585"/>
    </source>
</evidence>
<feature type="transmembrane region" description="Helical" evidence="2">
    <location>
        <begin position="54"/>
        <end position="73"/>
    </location>
</feature>
<sequence>FWKFSPNVVQVLPFVAIGLGVDDMYVMLQCFYFNDKLSPQEMVAKSLETSGASVTLTTLANFLAFLIASFMPLPDVNRFAQFGMVMVVLHYISIIFGFTAVLALLARRMKNGYNDFSWLCLWQPFTRAEPSTVKSQQPPTNQVSVLDPLFDFMTRDDIRIGLLVVFCTFLGAGLYGVSLIHIGLPLDSIVPASYGQDYLQVRGKYYHSYINSLYTDGYRSDIKPINWSTKFETWLDESEKILTLDTDLVYQNPKIHSFWAWDFRDYNKNNYFTYFNPEGYKATFYKAPSTPTGKSSDCEPNRLTYCSSENANYTYGTNLYYCLLNNTIVLSEECLAFVQEITPEPTTYTIAKQVQIYSPDDSSVAGVYTAPSSDVTNVYYRSDGAVVYQLSDNSWAILDVNYNLKYIGLSTLDASPPPQYGWTDTKNNWVAMTTIYYDTSSYSAGAKRGDGFKETDDASLFVFLS</sequence>
<feature type="transmembrane region" description="Helical" evidence="2">
    <location>
        <begin position="79"/>
        <end position="105"/>
    </location>
</feature>
<feature type="non-terminal residue" evidence="4">
    <location>
        <position position="1"/>
    </location>
</feature>
<dbReference type="Proteomes" id="UP000023152">
    <property type="component" value="Unassembled WGS sequence"/>
</dbReference>
<dbReference type="SUPFAM" id="SSF82866">
    <property type="entry name" value="Multidrug efflux transporter AcrB transmembrane domain"/>
    <property type="match status" value="1"/>
</dbReference>
<dbReference type="EMBL" id="ASPP01001486">
    <property type="protein sequence ID" value="ETO35598.1"/>
    <property type="molecule type" value="Genomic_DNA"/>
</dbReference>
<dbReference type="InterPro" id="IPR051697">
    <property type="entry name" value="Patched_domain-protein"/>
</dbReference>
<dbReference type="GO" id="GO:0018996">
    <property type="term" value="P:molting cycle, collagen and cuticulin-based cuticle"/>
    <property type="evidence" value="ECO:0007669"/>
    <property type="project" value="TreeGrafter"/>
</dbReference>
<dbReference type="InterPro" id="IPR000731">
    <property type="entry name" value="SSD"/>
</dbReference>
<comment type="similarity">
    <text evidence="1">Belongs to the patched family.</text>
</comment>
<evidence type="ECO:0000256" key="2">
    <source>
        <dbReference type="SAM" id="Phobius"/>
    </source>
</evidence>
<comment type="caution">
    <text evidence="4">The sequence shown here is derived from an EMBL/GenBank/DDBJ whole genome shotgun (WGS) entry which is preliminary data.</text>
</comment>
<dbReference type="PROSITE" id="PS50156">
    <property type="entry name" value="SSD"/>
    <property type="match status" value="1"/>
</dbReference>
<protein>
    <submittedName>
        <fullName evidence="4">RND family transporter: Niemann-Pick type C1 disease protein-like protein</fullName>
    </submittedName>
</protein>
<dbReference type="PANTHER" id="PTHR10796">
    <property type="entry name" value="PATCHED-RELATED"/>
    <property type="match status" value="1"/>
</dbReference>
<feature type="transmembrane region" description="Helical" evidence="2">
    <location>
        <begin position="160"/>
        <end position="184"/>
    </location>
</feature>
<reference evidence="4 5" key="1">
    <citation type="journal article" date="2013" name="Curr. Biol.">
        <title>The Genome of the Foraminiferan Reticulomyxa filosa.</title>
        <authorList>
            <person name="Glockner G."/>
            <person name="Hulsmann N."/>
            <person name="Schleicher M."/>
            <person name="Noegel A.A."/>
            <person name="Eichinger L."/>
            <person name="Gallinger C."/>
            <person name="Pawlowski J."/>
            <person name="Sierra R."/>
            <person name="Euteneuer U."/>
            <person name="Pillet L."/>
            <person name="Moustafa A."/>
            <person name="Platzer M."/>
            <person name="Groth M."/>
            <person name="Szafranski K."/>
            <person name="Schliwa M."/>
        </authorList>
    </citation>
    <scope>NUCLEOTIDE SEQUENCE [LARGE SCALE GENOMIC DNA]</scope>
</reference>
<dbReference type="Gene3D" id="1.20.1640.10">
    <property type="entry name" value="Multidrug efflux transporter AcrB transmembrane domain"/>
    <property type="match status" value="1"/>
</dbReference>